<sequence>MGQVVPSNVETFGTLIVVIAIVFYTLLFAGTLQFLYLRKKSFAKIIKRRAFRYPMDYRMNCIARRMRDSVNEGIPELIMALDIGCPGSEPYASRRDRLQKSSLPQSLADFLTYGFLADDLTEDEYHYIEKVVQSTTAIQHKIQAPARKAANDNN</sequence>
<protein>
    <submittedName>
        <fullName evidence="1">Uncharacterized protein</fullName>
    </submittedName>
</protein>
<evidence type="ECO:0000313" key="1">
    <source>
        <dbReference type="EMBL" id="KAE8305964.1"/>
    </source>
</evidence>
<name>D3KHW3_GIAIC</name>
<dbReference type="VEuPathDB" id="GiardiaDB:GL50803_7190"/>
<reference evidence="1 2" key="1">
    <citation type="journal article" date="2007" name="Science">
        <title>Genomic minimalism in the early diverging intestinal parasite Giardia lamblia.</title>
        <authorList>
            <person name="Morrison H.G."/>
            <person name="McArthur A.G."/>
            <person name="Gillin F.D."/>
            <person name="Aley S.B."/>
            <person name="Adam R.D."/>
            <person name="Olsen G.J."/>
            <person name="Best A.A."/>
            <person name="Cande W.Z."/>
            <person name="Chen F."/>
            <person name="Cipriano M.J."/>
            <person name="Davids B.J."/>
            <person name="Dawson S.C."/>
            <person name="Elmendorf H.G."/>
            <person name="Hehl A.B."/>
            <person name="Holder M.E."/>
            <person name="Huse S.M."/>
            <person name="Kim U.U."/>
            <person name="Lasek-Nesselquist E."/>
            <person name="Manning G."/>
            <person name="Nigam A."/>
            <person name="Nixon J.E."/>
            <person name="Palm D."/>
            <person name="Passamaneck N.E."/>
            <person name="Prabhu A."/>
            <person name="Reich C.I."/>
            <person name="Reiner D.S."/>
            <person name="Samuelson J."/>
            <person name="Svard S.G."/>
            <person name="Sogin M.L."/>
        </authorList>
    </citation>
    <scope>NUCLEOTIDE SEQUENCE [LARGE SCALE GENOMIC DNA]</scope>
    <source>
        <strain evidence="1 2">WB C6</strain>
    </source>
</reference>
<dbReference type="AlphaFoldDB" id="D3KHW3"/>
<dbReference type="HOGENOM" id="CLU_1707610_0_0_1"/>
<organism evidence="1 2">
    <name type="scientific">Giardia intestinalis (strain ATCC 50803 / WB clone C6)</name>
    <name type="common">Giardia lamblia</name>
    <dbReference type="NCBI Taxonomy" id="184922"/>
    <lineage>
        <taxon>Eukaryota</taxon>
        <taxon>Metamonada</taxon>
        <taxon>Diplomonadida</taxon>
        <taxon>Hexamitidae</taxon>
        <taxon>Giardiinae</taxon>
        <taxon>Giardia</taxon>
    </lineage>
</organism>
<comment type="caution">
    <text evidence="1">The sequence shown here is derived from an EMBL/GenBank/DDBJ whole genome shotgun (WGS) entry which is preliminary data.</text>
</comment>
<gene>
    <name evidence="1" type="ORF">GL50803_007190</name>
</gene>
<keyword evidence="2" id="KW-1185">Reference proteome</keyword>
<dbReference type="OMA" id="NCIARRM"/>
<dbReference type="EMBL" id="AACB03000001">
    <property type="protein sequence ID" value="KAE8305964.1"/>
    <property type="molecule type" value="Genomic_DNA"/>
</dbReference>
<evidence type="ECO:0000313" key="2">
    <source>
        <dbReference type="Proteomes" id="UP000001548"/>
    </source>
</evidence>
<accession>D3KHW3</accession>
<proteinExistence type="predicted"/>
<dbReference type="Proteomes" id="UP000001548">
    <property type="component" value="Unassembled WGS sequence"/>
</dbReference>